<accession>A0A151GKD2</accession>
<gene>
    <name evidence="2" type="ORF">DCS_04560</name>
</gene>
<evidence type="ECO:0000256" key="1">
    <source>
        <dbReference type="SAM" id="MobiDB-lite"/>
    </source>
</evidence>
<dbReference type="AlphaFoldDB" id="A0A151GKD2"/>
<reference evidence="2 3" key="1">
    <citation type="journal article" date="2016" name="Sci. Rep.">
        <title>Insights into Adaptations to a Near-Obligate Nematode Endoparasitic Lifestyle from the Finished Genome of Drechmeria coniospora.</title>
        <authorList>
            <person name="Zhang L."/>
            <person name="Zhou Z."/>
            <person name="Guo Q."/>
            <person name="Fokkens L."/>
            <person name="Miskei M."/>
            <person name="Pocsi I."/>
            <person name="Zhang W."/>
            <person name="Chen M."/>
            <person name="Wang L."/>
            <person name="Sun Y."/>
            <person name="Donzelli B.G."/>
            <person name="Gibson D.M."/>
            <person name="Nelson D.R."/>
            <person name="Luo J.G."/>
            <person name="Rep M."/>
            <person name="Liu H."/>
            <person name="Yang S."/>
            <person name="Wang J."/>
            <person name="Krasnoff S.B."/>
            <person name="Xu Y."/>
            <person name="Molnar I."/>
            <person name="Lin M."/>
        </authorList>
    </citation>
    <scope>NUCLEOTIDE SEQUENCE [LARGE SCALE GENOMIC DNA]</scope>
    <source>
        <strain evidence="2 3">ARSEF 6962</strain>
    </source>
</reference>
<feature type="region of interest" description="Disordered" evidence="1">
    <location>
        <begin position="28"/>
        <end position="63"/>
    </location>
</feature>
<protein>
    <submittedName>
        <fullName evidence="2">Uncharacterized protein</fullName>
    </submittedName>
</protein>
<keyword evidence="3" id="KW-1185">Reference proteome</keyword>
<feature type="compositionally biased region" description="Basic and acidic residues" evidence="1">
    <location>
        <begin position="29"/>
        <end position="49"/>
    </location>
</feature>
<evidence type="ECO:0000313" key="2">
    <source>
        <dbReference type="EMBL" id="KYK57549.1"/>
    </source>
</evidence>
<evidence type="ECO:0000313" key="3">
    <source>
        <dbReference type="Proteomes" id="UP000076580"/>
    </source>
</evidence>
<dbReference type="Proteomes" id="UP000076580">
    <property type="component" value="Chromosome 02"/>
</dbReference>
<sequence>MSLHPYWVPRRVWNAIAAEDWSPMTAEADVSKLPRHNDDNGSKKKNDGEEKNDDDEGNWRTRDLERTGVAASCRATGRASARQLVRPRVRLGRLDDLFDAVVDANIELVGLGQFGKQGGRRGHGQVAAAELHAHGVFGYRTRLGGAATAKGCEEADCRKRRLHLVESSVGGCLPLANWELGAALGVFLLLEV</sequence>
<proteinExistence type="predicted"/>
<organism evidence="2 3">
    <name type="scientific">Drechmeria coniospora</name>
    <name type="common">Nematophagous fungus</name>
    <name type="synonym">Meria coniospora</name>
    <dbReference type="NCBI Taxonomy" id="98403"/>
    <lineage>
        <taxon>Eukaryota</taxon>
        <taxon>Fungi</taxon>
        <taxon>Dikarya</taxon>
        <taxon>Ascomycota</taxon>
        <taxon>Pezizomycotina</taxon>
        <taxon>Sordariomycetes</taxon>
        <taxon>Hypocreomycetidae</taxon>
        <taxon>Hypocreales</taxon>
        <taxon>Ophiocordycipitaceae</taxon>
        <taxon>Drechmeria</taxon>
    </lineage>
</organism>
<dbReference type="EMBL" id="LAYC01000002">
    <property type="protein sequence ID" value="KYK57549.1"/>
    <property type="molecule type" value="Genomic_DNA"/>
</dbReference>
<comment type="caution">
    <text evidence="2">The sequence shown here is derived from an EMBL/GenBank/DDBJ whole genome shotgun (WGS) entry which is preliminary data.</text>
</comment>
<name>A0A151GKD2_DRECN</name>
<dbReference type="InParanoid" id="A0A151GKD2"/>
<dbReference type="GeneID" id="63717203"/>
<dbReference type="RefSeq" id="XP_040656901.1">
    <property type="nucleotide sequence ID" value="XM_040801868.1"/>
</dbReference>